<sequence>MAPASPSLPSSRPQCYPHTPSLSSQQLRPKQSKPSLLMRIRSPTRLLLARVDDEQISRIEDTGRTAAEAYILLKLCQTLHRTALVEELDDVTEKIAALVVTALEEASPKRGGSPTFCATAGVLQADADPKRLQVWLDRYLTDVFDMIRDAAQALPTPPVESESEQDPSREVVLILENIRRRQILFIMPPAPLPARIQDSILSRCDRVTFNVPKVPSLNKQEVWTQTTTQAATRKAYRRLGDKTIRSLLKPLLYALLPEKGPLHTLLLDTLMSARTIARVLLATGDYEDASPSPFFGMDSPSVTDAFLVYVGAFMVGSDEHGLTRLRPWVDRVFRPLAEVGVKAIDERAKFMAPTYPTTRSQLAAPEGRWRKKVKVAPTGRAILCNTTNITPAASCSVPPVAGPSRPGKGAKPPRSVKPKRLAAQSKSKAPAPPLSTPSDLSINKPTSRTPPFPDPAQSD</sequence>
<feature type="region of interest" description="Disordered" evidence="1">
    <location>
        <begin position="393"/>
        <end position="459"/>
    </location>
</feature>
<dbReference type="OrthoDB" id="3067114at2759"/>
<dbReference type="Proteomes" id="UP000620124">
    <property type="component" value="Unassembled WGS sequence"/>
</dbReference>
<accession>A0A8H6X885</accession>
<evidence type="ECO:0000313" key="3">
    <source>
        <dbReference type="Proteomes" id="UP000620124"/>
    </source>
</evidence>
<feature type="compositionally biased region" description="Pro residues" evidence="1">
    <location>
        <begin position="448"/>
        <end position="459"/>
    </location>
</feature>
<gene>
    <name evidence="2" type="ORF">MVEN_02236600</name>
</gene>
<reference evidence="2" key="1">
    <citation type="submission" date="2020-05" db="EMBL/GenBank/DDBJ databases">
        <title>Mycena genomes resolve the evolution of fungal bioluminescence.</title>
        <authorList>
            <person name="Tsai I.J."/>
        </authorList>
    </citation>
    <scope>NUCLEOTIDE SEQUENCE</scope>
    <source>
        <strain evidence="2">CCC161011</strain>
    </source>
</reference>
<protein>
    <submittedName>
        <fullName evidence="2">Uncharacterized protein</fullName>
    </submittedName>
</protein>
<organism evidence="2 3">
    <name type="scientific">Mycena venus</name>
    <dbReference type="NCBI Taxonomy" id="2733690"/>
    <lineage>
        <taxon>Eukaryota</taxon>
        <taxon>Fungi</taxon>
        <taxon>Dikarya</taxon>
        <taxon>Basidiomycota</taxon>
        <taxon>Agaricomycotina</taxon>
        <taxon>Agaricomycetes</taxon>
        <taxon>Agaricomycetidae</taxon>
        <taxon>Agaricales</taxon>
        <taxon>Marasmiineae</taxon>
        <taxon>Mycenaceae</taxon>
        <taxon>Mycena</taxon>
    </lineage>
</organism>
<feature type="compositionally biased region" description="Low complexity" evidence="1">
    <location>
        <begin position="1"/>
        <end position="13"/>
    </location>
</feature>
<evidence type="ECO:0000256" key="1">
    <source>
        <dbReference type="SAM" id="MobiDB-lite"/>
    </source>
</evidence>
<name>A0A8H6X885_9AGAR</name>
<comment type="caution">
    <text evidence="2">The sequence shown here is derived from an EMBL/GenBank/DDBJ whole genome shotgun (WGS) entry which is preliminary data.</text>
</comment>
<proteinExistence type="predicted"/>
<dbReference type="EMBL" id="JACAZI010000024">
    <property type="protein sequence ID" value="KAF7335806.1"/>
    <property type="molecule type" value="Genomic_DNA"/>
</dbReference>
<feature type="region of interest" description="Disordered" evidence="1">
    <location>
        <begin position="1"/>
        <end position="35"/>
    </location>
</feature>
<dbReference type="AlphaFoldDB" id="A0A8H6X885"/>
<evidence type="ECO:0000313" key="2">
    <source>
        <dbReference type="EMBL" id="KAF7335806.1"/>
    </source>
</evidence>
<keyword evidence="3" id="KW-1185">Reference proteome</keyword>
<feature type="compositionally biased region" description="Polar residues" evidence="1">
    <location>
        <begin position="20"/>
        <end position="34"/>
    </location>
</feature>